<dbReference type="Proteomes" id="UP001642487">
    <property type="component" value="Chromosome 9"/>
</dbReference>
<evidence type="ECO:0000313" key="3">
    <source>
        <dbReference type="Proteomes" id="UP001642487"/>
    </source>
</evidence>
<dbReference type="EMBL" id="OZ021743">
    <property type="protein sequence ID" value="CAK9329306.1"/>
    <property type="molecule type" value="Genomic_DNA"/>
</dbReference>
<keyword evidence="3" id="KW-1185">Reference proteome</keyword>
<feature type="compositionally biased region" description="Polar residues" evidence="1">
    <location>
        <begin position="99"/>
        <end position="108"/>
    </location>
</feature>
<gene>
    <name evidence="2" type="ORF">CITCOLO1_LOCUS21750</name>
</gene>
<sequence>MEGKPKVAVNRVTTNQVFRQLLRDSSHLSKAPKTKKRPVKYQNMPSPQPPVKMKEGMQKEVQLNTRPSTIQEDKAITLYSSPASPLDEERALSPPPSPKIQNELFSSPTHKHRSPSPPCIDIGDLNIELREEASSAFREKF</sequence>
<organism evidence="2 3">
    <name type="scientific">Citrullus colocynthis</name>
    <name type="common">colocynth</name>
    <dbReference type="NCBI Taxonomy" id="252529"/>
    <lineage>
        <taxon>Eukaryota</taxon>
        <taxon>Viridiplantae</taxon>
        <taxon>Streptophyta</taxon>
        <taxon>Embryophyta</taxon>
        <taxon>Tracheophyta</taxon>
        <taxon>Spermatophyta</taxon>
        <taxon>Magnoliopsida</taxon>
        <taxon>eudicotyledons</taxon>
        <taxon>Gunneridae</taxon>
        <taxon>Pentapetalae</taxon>
        <taxon>rosids</taxon>
        <taxon>fabids</taxon>
        <taxon>Cucurbitales</taxon>
        <taxon>Cucurbitaceae</taxon>
        <taxon>Benincaseae</taxon>
        <taxon>Citrullus</taxon>
    </lineage>
</organism>
<evidence type="ECO:0000313" key="2">
    <source>
        <dbReference type="EMBL" id="CAK9329306.1"/>
    </source>
</evidence>
<evidence type="ECO:0000256" key="1">
    <source>
        <dbReference type="SAM" id="MobiDB-lite"/>
    </source>
</evidence>
<feature type="compositionally biased region" description="Basic residues" evidence="1">
    <location>
        <begin position="30"/>
        <end position="39"/>
    </location>
</feature>
<feature type="compositionally biased region" description="Polar residues" evidence="1">
    <location>
        <begin position="61"/>
        <end position="70"/>
    </location>
</feature>
<accession>A0ABP0ZC69</accession>
<reference evidence="2 3" key="1">
    <citation type="submission" date="2024-03" db="EMBL/GenBank/DDBJ databases">
        <authorList>
            <person name="Gkanogiannis A."/>
            <person name="Becerra Lopez-Lavalle L."/>
        </authorList>
    </citation>
    <scope>NUCLEOTIDE SEQUENCE [LARGE SCALE GENOMIC DNA]</scope>
</reference>
<feature type="region of interest" description="Disordered" evidence="1">
    <location>
        <begin position="22"/>
        <end position="123"/>
    </location>
</feature>
<name>A0ABP0ZC69_9ROSI</name>
<proteinExistence type="predicted"/>
<protein>
    <submittedName>
        <fullName evidence="2">Uncharacterized protein</fullName>
    </submittedName>
</protein>